<evidence type="ECO:0000256" key="11">
    <source>
        <dbReference type="ARBA" id="ARBA00022989"/>
    </source>
</evidence>
<dbReference type="SUPFAM" id="SSF56519">
    <property type="entry name" value="Penicillin binding protein dimerisation domain"/>
    <property type="match status" value="1"/>
</dbReference>
<evidence type="ECO:0000256" key="13">
    <source>
        <dbReference type="ARBA" id="ARBA00023210"/>
    </source>
</evidence>
<keyword evidence="3 16" id="KW-0997">Cell inner membrane</keyword>
<dbReference type="EMBL" id="JALJXV010000002">
    <property type="protein sequence ID" value="MCP1673861.1"/>
    <property type="molecule type" value="Genomic_DNA"/>
</dbReference>
<dbReference type="GO" id="GO:0008955">
    <property type="term" value="F:peptidoglycan glycosyltransferase activity"/>
    <property type="evidence" value="ECO:0007669"/>
    <property type="project" value="InterPro"/>
</dbReference>
<comment type="caution">
    <text evidence="19">The sequence shown here is derived from an EMBL/GenBank/DDBJ whole genome shotgun (WGS) entry which is preliminary data.</text>
</comment>
<dbReference type="GO" id="GO:0008658">
    <property type="term" value="F:penicillin binding"/>
    <property type="evidence" value="ECO:0007669"/>
    <property type="project" value="InterPro"/>
</dbReference>
<dbReference type="GO" id="GO:0043093">
    <property type="term" value="P:FtsZ-dependent cytokinesis"/>
    <property type="evidence" value="ECO:0007669"/>
    <property type="project" value="UniProtKB-UniRule"/>
</dbReference>
<dbReference type="Gene3D" id="3.30.450.330">
    <property type="match status" value="1"/>
</dbReference>
<evidence type="ECO:0000256" key="6">
    <source>
        <dbReference type="ARBA" id="ARBA00022670"/>
    </source>
</evidence>
<feature type="domain" description="Penicillin-binding protein dimerisation" evidence="18">
    <location>
        <begin position="69"/>
        <end position="217"/>
    </location>
</feature>
<evidence type="ECO:0000256" key="8">
    <source>
        <dbReference type="ARBA" id="ARBA00022801"/>
    </source>
</evidence>
<dbReference type="GO" id="GO:0009002">
    <property type="term" value="F:serine-type D-Ala-D-Ala carboxypeptidase activity"/>
    <property type="evidence" value="ECO:0007669"/>
    <property type="project" value="UniProtKB-UniRule"/>
</dbReference>
<protein>
    <recommendedName>
        <fullName evidence="16">Peptidoglycan D,D-transpeptidase FtsI</fullName>
        <ecNumber evidence="16">3.4.16.4</ecNumber>
    </recommendedName>
    <alternativeName>
        <fullName evidence="16">Penicillin-binding protein 3</fullName>
        <shortName evidence="16">PBP-3</shortName>
    </alternativeName>
</protein>
<feature type="active site" description="Acyl-ester intermediate" evidence="16">
    <location>
        <position position="305"/>
    </location>
</feature>
<name>A0AAE3G1E3_9GAMM</name>
<dbReference type="GO" id="GO:0008360">
    <property type="term" value="P:regulation of cell shape"/>
    <property type="evidence" value="ECO:0007669"/>
    <property type="project" value="UniProtKB-KW"/>
</dbReference>
<dbReference type="PANTHER" id="PTHR30627">
    <property type="entry name" value="PEPTIDOGLYCAN D,D-TRANSPEPTIDASE"/>
    <property type="match status" value="1"/>
</dbReference>
<comment type="pathway">
    <text evidence="16">Cell wall biogenesis; peptidoglycan biosynthesis.</text>
</comment>
<dbReference type="AlphaFoldDB" id="A0AAE3G1E3"/>
<evidence type="ECO:0000256" key="1">
    <source>
        <dbReference type="ARBA" id="ARBA00004370"/>
    </source>
</evidence>
<evidence type="ECO:0000256" key="16">
    <source>
        <dbReference type="HAMAP-Rule" id="MF_02080"/>
    </source>
</evidence>
<dbReference type="PANTHER" id="PTHR30627:SF1">
    <property type="entry name" value="PEPTIDOGLYCAN D,D-TRANSPEPTIDASE FTSI"/>
    <property type="match status" value="1"/>
</dbReference>
<dbReference type="InterPro" id="IPR012338">
    <property type="entry name" value="Beta-lactam/transpept-like"/>
</dbReference>
<keyword evidence="4 16" id="KW-0132">Cell division</keyword>
<dbReference type="InterPro" id="IPR036138">
    <property type="entry name" value="PBP_dimer_sf"/>
</dbReference>
<evidence type="ECO:0000256" key="12">
    <source>
        <dbReference type="ARBA" id="ARBA00023136"/>
    </source>
</evidence>
<evidence type="ECO:0000256" key="4">
    <source>
        <dbReference type="ARBA" id="ARBA00022618"/>
    </source>
</evidence>
<evidence type="ECO:0000256" key="15">
    <source>
        <dbReference type="ARBA" id="ARBA00023316"/>
    </source>
</evidence>
<keyword evidence="10 16" id="KW-0573">Peptidoglycan synthesis</keyword>
<reference evidence="19" key="1">
    <citation type="submission" date="2022-03" db="EMBL/GenBank/DDBJ databases">
        <title>Genomic Encyclopedia of Type Strains, Phase III (KMG-III): the genomes of soil and plant-associated and newly described type strains.</title>
        <authorList>
            <person name="Whitman W."/>
        </authorList>
    </citation>
    <scope>NUCLEOTIDE SEQUENCE</scope>
    <source>
        <strain evidence="19">ANL 6-2</strain>
    </source>
</reference>
<dbReference type="GO" id="GO:0005886">
    <property type="term" value="C:plasma membrane"/>
    <property type="evidence" value="ECO:0007669"/>
    <property type="project" value="UniProtKB-UniRule"/>
</dbReference>
<keyword evidence="2 16" id="KW-1003">Cell membrane</keyword>
<proteinExistence type="inferred from homology"/>
<dbReference type="EC" id="3.4.16.4" evidence="16"/>
<keyword evidence="5 16" id="KW-0121">Carboxypeptidase</keyword>
<dbReference type="InterPro" id="IPR005311">
    <property type="entry name" value="PBP_dimer"/>
</dbReference>
<accession>A0AAE3G1E3</accession>
<dbReference type="InterPro" id="IPR001460">
    <property type="entry name" value="PCN-bd_Tpept"/>
</dbReference>
<evidence type="ECO:0000256" key="5">
    <source>
        <dbReference type="ARBA" id="ARBA00022645"/>
    </source>
</evidence>
<keyword evidence="11 16" id="KW-1133">Transmembrane helix</keyword>
<organism evidence="19 20">
    <name type="scientific">Natronocella acetinitrilica</name>
    <dbReference type="NCBI Taxonomy" id="414046"/>
    <lineage>
        <taxon>Bacteria</taxon>
        <taxon>Pseudomonadati</taxon>
        <taxon>Pseudomonadota</taxon>
        <taxon>Gammaproteobacteria</taxon>
        <taxon>Chromatiales</taxon>
        <taxon>Ectothiorhodospiraceae</taxon>
        <taxon>Natronocella</taxon>
    </lineage>
</organism>
<keyword evidence="7 16" id="KW-0812">Transmembrane</keyword>
<dbReference type="GO" id="GO:0009252">
    <property type="term" value="P:peptidoglycan biosynthetic process"/>
    <property type="evidence" value="ECO:0007669"/>
    <property type="project" value="UniProtKB-UniRule"/>
</dbReference>
<dbReference type="Gene3D" id="3.40.710.10">
    <property type="entry name" value="DD-peptidase/beta-lactamase superfamily"/>
    <property type="match status" value="1"/>
</dbReference>
<comment type="subcellular location">
    <subcellularLocation>
        <location evidence="1">Membrane</location>
    </subcellularLocation>
</comment>
<evidence type="ECO:0000313" key="20">
    <source>
        <dbReference type="Proteomes" id="UP001205843"/>
    </source>
</evidence>
<evidence type="ECO:0000259" key="17">
    <source>
        <dbReference type="Pfam" id="PF00905"/>
    </source>
</evidence>
<dbReference type="HAMAP" id="MF_02080">
    <property type="entry name" value="FtsI_transpept"/>
    <property type="match status" value="1"/>
</dbReference>
<dbReference type="GO" id="GO:0000917">
    <property type="term" value="P:division septum assembly"/>
    <property type="evidence" value="ECO:0007669"/>
    <property type="project" value="UniProtKB-KW"/>
</dbReference>
<evidence type="ECO:0000256" key="7">
    <source>
        <dbReference type="ARBA" id="ARBA00022692"/>
    </source>
</evidence>
<dbReference type="Pfam" id="PF03717">
    <property type="entry name" value="PBP_dimer"/>
    <property type="match status" value="1"/>
</dbReference>
<comment type="function">
    <text evidence="16">Catalyzes cross-linking of the peptidoglycan cell wall at the division septum.</text>
</comment>
<dbReference type="Pfam" id="PF00905">
    <property type="entry name" value="Transpeptidase"/>
    <property type="match status" value="1"/>
</dbReference>
<sequence>MNKAGAIVAVVSKGERGKPELLRWRYALVLLAFACLPAALLVRAVDLQLVNNEFLQHQGDSRHLRTMAIPAHRGMVKDRYGEPLAISTPVDSIWAHPGNLLSSGADLAALAELLGMEVSTLRNRLEQRAGREFVYLRRHVNPDLASQVLSLGLPGVASQREFRRYYPAGEVAGHLLGFTDIDDVGLEGLELSYESWLRGRPGAKRVLRDRLGRVISDVEQLREPAPGRDLSLSIDRRLQYVAYRELKRAVQAHGARGGSLVLLDSETGEVLAMVNQPTFNPNARHLAGTSERRNRAVTDSFEPGSTIKPFTVAAALESGRFEVDSPLNTHPGTMRVGNHTVRDIRDYGRIDLATLISKSSNVGAAQLALDLPEDAVWGLLGRVGLGRVTGAGFPGETAGSLSVEPPRSSIDRATLSFGYGVASTPLQLTAAYAALAADGVLRSPSFLRVDEPPAGEQVISARTAAAVRRMLEQAVADDGTGRLASVSGYRVAGKTGTSRKSIAGGYADDRYVAWFAGMAPASRPRLVMTVMIDEPAGELHYGGQVAAPVFSEVMSAALRLLNVSPDADEPAPPMAAMRGAGQ</sequence>
<keyword evidence="13 16" id="KW-0717">Septation</keyword>
<keyword evidence="20" id="KW-1185">Reference proteome</keyword>
<gene>
    <name evidence="16" type="primary">ftsI</name>
    <name evidence="19" type="ORF">J2T57_000960</name>
</gene>
<evidence type="ECO:0000256" key="14">
    <source>
        <dbReference type="ARBA" id="ARBA00023306"/>
    </source>
</evidence>
<keyword evidence="14 16" id="KW-0131">Cell cycle</keyword>
<evidence type="ECO:0000256" key="10">
    <source>
        <dbReference type="ARBA" id="ARBA00022984"/>
    </source>
</evidence>
<keyword evidence="9 16" id="KW-0133">Cell shape</keyword>
<feature type="domain" description="Penicillin-binding protein transpeptidase" evidence="17">
    <location>
        <begin position="258"/>
        <end position="554"/>
    </location>
</feature>
<comment type="catalytic activity">
    <reaction evidence="16">
        <text>Preferential cleavage: (Ac)2-L-Lys-D-Ala-|-D-Ala. Also transpeptidation of peptidyl-alanyl moieties that are N-acyl substituents of D-alanine.</text>
        <dbReference type="EC" id="3.4.16.4"/>
    </reaction>
</comment>
<dbReference type="Gene3D" id="3.90.1310.10">
    <property type="entry name" value="Penicillin-binding protein 2a (Domain 2)"/>
    <property type="match status" value="1"/>
</dbReference>
<dbReference type="InterPro" id="IPR037532">
    <property type="entry name" value="FtsI_transpept"/>
</dbReference>
<keyword evidence="6 16" id="KW-0645">Protease</keyword>
<dbReference type="GO" id="GO:0006508">
    <property type="term" value="P:proteolysis"/>
    <property type="evidence" value="ECO:0007669"/>
    <property type="project" value="UniProtKB-KW"/>
</dbReference>
<evidence type="ECO:0000259" key="18">
    <source>
        <dbReference type="Pfam" id="PF03717"/>
    </source>
</evidence>
<evidence type="ECO:0000256" key="3">
    <source>
        <dbReference type="ARBA" id="ARBA00022519"/>
    </source>
</evidence>
<comment type="similarity">
    <text evidence="16">Belongs to the transpeptidase family. FtsI subfamily.</text>
</comment>
<keyword evidence="12 16" id="KW-0472">Membrane</keyword>
<dbReference type="InterPro" id="IPR050515">
    <property type="entry name" value="Beta-lactam/transpept"/>
</dbReference>
<dbReference type="SUPFAM" id="SSF56601">
    <property type="entry name" value="beta-lactamase/transpeptidase-like"/>
    <property type="match status" value="1"/>
</dbReference>
<dbReference type="Proteomes" id="UP001205843">
    <property type="component" value="Unassembled WGS sequence"/>
</dbReference>
<evidence type="ECO:0000256" key="2">
    <source>
        <dbReference type="ARBA" id="ARBA00022475"/>
    </source>
</evidence>
<evidence type="ECO:0000256" key="9">
    <source>
        <dbReference type="ARBA" id="ARBA00022960"/>
    </source>
</evidence>
<keyword evidence="8 16" id="KW-0378">Hydrolase</keyword>
<evidence type="ECO:0000313" key="19">
    <source>
        <dbReference type="EMBL" id="MCP1673861.1"/>
    </source>
</evidence>
<keyword evidence="15 16" id="KW-0961">Cell wall biogenesis/degradation</keyword>
<dbReference type="GO" id="GO:0071555">
    <property type="term" value="P:cell wall organization"/>
    <property type="evidence" value="ECO:0007669"/>
    <property type="project" value="UniProtKB-KW"/>
</dbReference>